<dbReference type="GO" id="GO:0005829">
    <property type="term" value="C:cytosol"/>
    <property type="evidence" value="ECO:0007669"/>
    <property type="project" value="UniProtKB-SubCell"/>
</dbReference>
<feature type="domain" description="HPt" evidence="4">
    <location>
        <begin position="29"/>
        <end position="124"/>
    </location>
</feature>
<dbReference type="InterPro" id="IPR045871">
    <property type="entry name" value="AHP1-5/YPD1"/>
</dbReference>
<sequence>MAFVTALVRRGVMTDQFVRLLELQLDGENPALVSQLAELYIRETTGRLEAIQSLVDAQDVDFSELDRLLHKFLGSSSTFGAKIMADTGADLIVRCQGRDVGGCRTTLARIRQHFIHLKRLLGVYVELETNRSRDVPEIDENFAPSI</sequence>
<dbReference type="SUPFAM" id="SSF47226">
    <property type="entry name" value="Histidine-containing phosphotransfer domain, HPT domain"/>
    <property type="match status" value="1"/>
</dbReference>
<feature type="modified residue" description="Phosphohistidine" evidence="2">
    <location>
        <position position="70"/>
    </location>
</feature>
<proteinExistence type="predicted"/>
<comment type="function">
    <text evidence="3">Functions as a two-component phosphorelay mediators between cytokinin sensor histidine kinases and response regulators (B-type ARRs). Plays an important role in propagating cytokinin signal transduction.</text>
</comment>
<dbReference type="PROSITE" id="PS50894">
    <property type="entry name" value="HPT"/>
    <property type="match status" value="1"/>
</dbReference>
<keyword evidence="2" id="KW-0597">Phosphoprotein</keyword>
<evidence type="ECO:0000259" key="4">
    <source>
        <dbReference type="PROSITE" id="PS50894"/>
    </source>
</evidence>
<dbReference type="EMBL" id="CAJHUC010000129">
    <property type="protein sequence ID" value="CAD7694735.1"/>
    <property type="molecule type" value="Genomic_DNA"/>
</dbReference>
<dbReference type="GO" id="GO:0009736">
    <property type="term" value="P:cytokinin-activated signaling pathway"/>
    <property type="evidence" value="ECO:0007669"/>
    <property type="project" value="UniProtKB-KW"/>
</dbReference>
<keyword evidence="3" id="KW-0902">Two-component regulatory system</keyword>
<dbReference type="InterPro" id="IPR008207">
    <property type="entry name" value="Sig_transdc_His_kin_Hpt_dom"/>
</dbReference>
<protein>
    <recommendedName>
        <fullName evidence="3">Histidine-containing phosphotransfer protein</fullName>
    </recommendedName>
</protein>
<comment type="caution">
    <text evidence="5">The sequence shown here is derived from an EMBL/GenBank/DDBJ whole genome shotgun (WGS) entry which is preliminary data.</text>
</comment>
<dbReference type="Proteomes" id="UP000708148">
    <property type="component" value="Unassembled WGS sequence"/>
</dbReference>
<name>A0A8S1IMA4_9CHLO</name>
<dbReference type="GO" id="GO:0000160">
    <property type="term" value="P:phosphorelay signal transduction system"/>
    <property type="evidence" value="ECO:0007669"/>
    <property type="project" value="UniProtKB-UniRule"/>
</dbReference>
<dbReference type="AlphaFoldDB" id="A0A8S1IMA4"/>
<gene>
    <name evidence="5" type="ORF">OSTQU699_LOCUS98</name>
</gene>
<organism evidence="5 6">
    <name type="scientific">Ostreobium quekettii</name>
    <dbReference type="NCBI Taxonomy" id="121088"/>
    <lineage>
        <taxon>Eukaryota</taxon>
        <taxon>Viridiplantae</taxon>
        <taxon>Chlorophyta</taxon>
        <taxon>core chlorophytes</taxon>
        <taxon>Ulvophyceae</taxon>
        <taxon>TCBD clade</taxon>
        <taxon>Bryopsidales</taxon>
        <taxon>Ostreobineae</taxon>
        <taxon>Ostreobiaceae</taxon>
        <taxon>Ostreobium</taxon>
    </lineage>
</organism>
<dbReference type="GO" id="GO:0043424">
    <property type="term" value="F:protein histidine kinase binding"/>
    <property type="evidence" value="ECO:0007669"/>
    <property type="project" value="UniProtKB-UniRule"/>
</dbReference>
<dbReference type="Pfam" id="PF01627">
    <property type="entry name" value="Hpt"/>
    <property type="match status" value="1"/>
</dbReference>
<evidence type="ECO:0000313" key="5">
    <source>
        <dbReference type="EMBL" id="CAD7694735.1"/>
    </source>
</evidence>
<evidence type="ECO:0000313" key="6">
    <source>
        <dbReference type="Proteomes" id="UP000708148"/>
    </source>
</evidence>
<evidence type="ECO:0000256" key="3">
    <source>
        <dbReference type="RuleBase" id="RU369004"/>
    </source>
</evidence>
<evidence type="ECO:0000256" key="1">
    <source>
        <dbReference type="ARBA" id="ARBA00022864"/>
    </source>
</evidence>
<comment type="domain">
    <text evidence="3">Histidine-containing phosphotransfer domain (HPt) contains an active histidine that mediates the phosphotransfer.</text>
</comment>
<dbReference type="GO" id="GO:0009927">
    <property type="term" value="F:histidine phosphotransfer kinase activity"/>
    <property type="evidence" value="ECO:0007669"/>
    <property type="project" value="UniProtKB-UniRule"/>
</dbReference>
<dbReference type="Gene3D" id="1.20.120.160">
    <property type="entry name" value="HPT domain"/>
    <property type="match status" value="1"/>
</dbReference>
<dbReference type="PANTHER" id="PTHR28242">
    <property type="entry name" value="PHOSPHORELAY INTERMEDIATE PROTEIN YPD1"/>
    <property type="match status" value="1"/>
</dbReference>
<accession>A0A8S1IMA4</accession>
<keyword evidence="6" id="KW-1185">Reference proteome</keyword>
<dbReference type="PANTHER" id="PTHR28242:SF52">
    <property type="entry name" value="PHOSPHORELAY INTERMEDIATE PROTEIN YPD1"/>
    <property type="match status" value="1"/>
</dbReference>
<dbReference type="OrthoDB" id="1673781at2759"/>
<reference evidence="5" key="1">
    <citation type="submission" date="2020-12" db="EMBL/GenBank/DDBJ databases">
        <authorList>
            <person name="Iha C."/>
        </authorList>
    </citation>
    <scope>NUCLEOTIDE SEQUENCE</scope>
</reference>
<dbReference type="InterPro" id="IPR036641">
    <property type="entry name" value="HPT_dom_sf"/>
</dbReference>
<evidence type="ECO:0000256" key="2">
    <source>
        <dbReference type="PROSITE-ProRule" id="PRU00110"/>
    </source>
</evidence>
<dbReference type="GO" id="GO:0005634">
    <property type="term" value="C:nucleus"/>
    <property type="evidence" value="ECO:0007669"/>
    <property type="project" value="UniProtKB-SubCell"/>
</dbReference>
<comment type="subcellular location">
    <subcellularLocation>
        <location evidence="3">Cytoplasm</location>
        <location evidence="3">Cytosol</location>
    </subcellularLocation>
    <subcellularLocation>
        <location evidence="3">Nucleus</location>
    </subcellularLocation>
</comment>
<keyword evidence="1 3" id="KW-0932">Cytokinin signaling pathway</keyword>